<accession>A0ABQ0JQJ2</accession>
<organism evidence="3 4">
    <name type="scientific">Vibrio variabilis</name>
    <dbReference type="NCBI Taxonomy" id="990271"/>
    <lineage>
        <taxon>Bacteria</taxon>
        <taxon>Pseudomonadati</taxon>
        <taxon>Pseudomonadota</taxon>
        <taxon>Gammaproteobacteria</taxon>
        <taxon>Vibrionales</taxon>
        <taxon>Vibrionaceae</taxon>
        <taxon>Vibrio</taxon>
    </lineage>
</organism>
<gene>
    <name evidence="3" type="ORF">JCM19239_4744</name>
</gene>
<dbReference type="PANTHER" id="PTHR22550">
    <property type="entry name" value="SPORE GERMINATION PROTEIN"/>
    <property type="match status" value="1"/>
</dbReference>
<comment type="caution">
    <text evidence="3">The sequence shown here is derived from an EMBL/GenBank/DDBJ whole genome shotgun (WGS) entry which is preliminary data.</text>
</comment>
<evidence type="ECO:0000313" key="4">
    <source>
        <dbReference type="Proteomes" id="UP000029223"/>
    </source>
</evidence>
<keyword evidence="1" id="KW-0812">Transmembrane</keyword>
<evidence type="ECO:0000313" key="3">
    <source>
        <dbReference type="EMBL" id="GAL31020.1"/>
    </source>
</evidence>
<evidence type="ECO:0000256" key="1">
    <source>
        <dbReference type="SAM" id="Phobius"/>
    </source>
</evidence>
<sequence length="131" mass="14711">MILLSDGSNNAGVLDPMEAAEIAKKNNTIIYTVGIGAGEMQVREFFMTRTVNTAEDLDERALIDIAELTGGQYFRARNAKELSTIYDTINALQPVQQATQSWRPKTEWFFVPTFIALLLLAMTLMIRRSHV</sequence>
<reference evidence="4" key="2">
    <citation type="submission" date="2014-09" db="EMBL/GenBank/DDBJ databases">
        <authorList>
            <consortium name="NBRP consortium"/>
            <person name="Sawabe T."/>
            <person name="Meirelles P."/>
            <person name="Nakanishi M."/>
            <person name="Sayaka M."/>
            <person name="Hattori M."/>
            <person name="Ohkuma M."/>
        </authorList>
    </citation>
    <scope>NUCLEOTIDE SEQUENCE [LARGE SCALE GENOMIC DNA]</scope>
    <source>
        <strain evidence="4">JCM 19239</strain>
    </source>
</reference>
<feature type="domain" description="VWFA" evidence="2">
    <location>
        <begin position="1"/>
        <end position="89"/>
    </location>
</feature>
<dbReference type="Pfam" id="PF00092">
    <property type="entry name" value="VWA"/>
    <property type="match status" value="1"/>
</dbReference>
<dbReference type="SUPFAM" id="SSF53300">
    <property type="entry name" value="vWA-like"/>
    <property type="match status" value="1"/>
</dbReference>
<feature type="transmembrane region" description="Helical" evidence="1">
    <location>
        <begin position="108"/>
        <end position="126"/>
    </location>
</feature>
<dbReference type="EMBL" id="BBMS01000125">
    <property type="protein sequence ID" value="GAL31020.1"/>
    <property type="molecule type" value="Genomic_DNA"/>
</dbReference>
<dbReference type="InterPro" id="IPR036465">
    <property type="entry name" value="vWFA_dom_sf"/>
</dbReference>
<keyword evidence="4" id="KW-1185">Reference proteome</keyword>
<protein>
    <submittedName>
        <fullName evidence="3">BatA bacteroides aerotolerance operon</fullName>
    </submittedName>
</protein>
<keyword evidence="1" id="KW-0472">Membrane</keyword>
<reference evidence="4" key="1">
    <citation type="submission" date="2014-09" db="EMBL/GenBank/DDBJ databases">
        <title>Vibrio variabilis JCM 19239. (C206) whole genome shotgun sequence.</title>
        <authorList>
            <person name="Sawabe T."/>
            <person name="Meirelles P."/>
            <person name="Nakanishi M."/>
            <person name="Sayaka M."/>
            <person name="Hattori M."/>
            <person name="Ohkuma M."/>
        </authorList>
    </citation>
    <scope>NUCLEOTIDE SEQUENCE [LARGE SCALE GENOMIC DNA]</scope>
    <source>
        <strain evidence="4">JCM 19239</strain>
    </source>
</reference>
<dbReference type="PROSITE" id="PS50234">
    <property type="entry name" value="VWFA"/>
    <property type="match status" value="1"/>
</dbReference>
<dbReference type="InterPro" id="IPR002035">
    <property type="entry name" value="VWF_A"/>
</dbReference>
<dbReference type="Proteomes" id="UP000029223">
    <property type="component" value="Unassembled WGS sequence"/>
</dbReference>
<keyword evidence="1" id="KW-1133">Transmembrane helix</keyword>
<name>A0ABQ0JQJ2_9VIBR</name>
<dbReference type="Gene3D" id="3.40.50.410">
    <property type="entry name" value="von Willebrand factor, type A domain"/>
    <property type="match status" value="1"/>
</dbReference>
<evidence type="ECO:0000259" key="2">
    <source>
        <dbReference type="PROSITE" id="PS50234"/>
    </source>
</evidence>
<proteinExistence type="predicted"/>
<dbReference type="InterPro" id="IPR050768">
    <property type="entry name" value="UPF0353/GerABKA_families"/>
</dbReference>
<dbReference type="PANTHER" id="PTHR22550:SF18">
    <property type="entry name" value="VWFA DOMAIN-CONTAINING PROTEIN"/>
    <property type="match status" value="1"/>
</dbReference>